<dbReference type="PANTHER" id="PTHR32071:SF113">
    <property type="entry name" value="ALGINATE BIOSYNTHESIS TRANSCRIPTIONAL REGULATORY PROTEIN ALGB"/>
    <property type="match status" value="1"/>
</dbReference>
<reference evidence="8" key="1">
    <citation type="submission" date="2016-10" db="EMBL/GenBank/DDBJ databases">
        <authorList>
            <person name="Varghese N."/>
            <person name="Submissions S."/>
        </authorList>
    </citation>
    <scope>NUCLEOTIDE SEQUENCE [LARGE SCALE GENOMIC DNA]</scope>
    <source>
        <strain evidence="8">DSM 5918</strain>
    </source>
</reference>
<feature type="domain" description="PAS" evidence="6">
    <location>
        <begin position="16"/>
        <end position="60"/>
    </location>
</feature>
<dbReference type="FunFam" id="3.40.50.300:FF:000006">
    <property type="entry name" value="DNA-binding transcriptional regulator NtrC"/>
    <property type="match status" value="1"/>
</dbReference>
<evidence type="ECO:0000313" key="7">
    <source>
        <dbReference type="EMBL" id="SFJ29636.1"/>
    </source>
</evidence>
<sequence>MDCSEPRLIVQGLFKDPIDFQQILDMMSNGVIVLDRDRRVVAVNNAFEVLTGFLREEARGVRCAHITRNSVCNHRCPALSSPDSGQKRCHTGDIISKDRVKIPVRITLSPVYSLNGEHHGYLEIIEDLRVNLSWDWERVHHERFGHLVGNSPEIQKVFHMLPLISQSDSSVLITGETGTGKDLVAEAVHRSSERARGPFVKINCGALPDALLESELFGHVRGAFTGATESKTGWVRQADNGTLFLAEVGDLNYNLQTKLLSFLDDKVVYPLGCSEGVKVNVRIIAATLRNLEQMVQQNTFRSDLFFRLNVIRLNLSPLREREGDILLLLDHFLRSFSQLFRKNIDGYSDEALRILMDFRYPGNVRELRNIVEYATNVCQGNKVLPAHLPLYVREGNPAHPPETLPWGVPSVAPLNISASDKSIEMTWRDMEKKMILKALAQAKGKRAKAAEILGWGRSTLWRKIKDHGLDS</sequence>
<dbReference type="GO" id="GO:0043565">
    <property type="term" value="F:sequence-specific DNA binding"/>
    <property type="evidence" value="ECO:0007669"/>
    <property type="project" value="InterPro"/>
</dbReference>
<evidence type="ECO:0000256" key="3">
    <source>
        <dbReference type="ARBA" id="ARBA00023015"/>
    </source>
</evidence>
<dbReference type="InterPro" id="IPR009057">
    <property type="entry name" value="Homeodomain-like_sf"/>
</dbReference>
<dbReference type="Pfam" id="PF08448">
    <property type="entry name" value="PAS_4"/>
    <property type="match status" value="1"/>
</dbReference>
<dbReference type="InterPro" id="IPR058031">
    <property type="entry name" value="AAA_lid_NorR"/>
</dbReference>
<dbReference type="InterPro" id="IPR025944">
    <property type="entry name" value="Sigma_54_int_dom_CS"/>
</dbReference>
<dbReference type="CDD" id="cd00009">
    <property type="entry name" value="AAA"/>
    <property type="match status" value="1"/>
</dbReference>
<dbReference type="Pfam" id="PF00158">
    <property type="entry name" value="Sigma54_activat"/>
    <property type="match status" value="1"/>
</dbReference>
<evidence type="ECO:0000256" key="2">
    <source>
        <dbReference type="ARBA" id="ARBA00022840"/>
    </source>
</evidence>
<dbReference type="InterPro" id="IPR027417">
    <property type="entry name" value="P-loop_NTPase"/>
</dbReference>
<keyword evidence="3" id="KW-0805">Transcription regulation</keyword>
<dbReference type="SUPFAM" id="SSF46689">
    <property type="entry name" value="Homeodomain-like"/>
    <property type="match status" value="1"/>
</dbReference>
<accession>A0A1I3Q955</accession>
<dbReference type="GO" id="GO:0005524">
    <property type="term" value="F:ATP binding"/>
    <property type="evidence" value="ECO:0007669"/>
    <property type="project" value="UniProtKB-KW"/>
</dbReference>
<evidence type="ECO:0000256" key="1">
    <source>
        <dbReference type="ARBA" id="ARBA00022741"/>
    </source>
</evidence>
<dbReference type="Proteomes" id="UP000198635">
    <property type="component" value="Unassembled WGS sequence"/>
</dbReference>
<dbReference type="NCBIfam" id="TIGR00229">
    <property type="entry name" value="sensory_box"/>
    <property type="match status" value="1"/>
</dbReference>
<dbReference type="InterPro" id="IPR013656">
    <property type="entry name" value="PAS_4"/>
</dbReference>
<keyword evidence="1" id="KW-0547">Nucleotide-binding</keyword>
<dbReference type="PROSITE" id="PS50045">
    <property type="entry name" value="SIGMA54_INTERACT_4"/>
    <property type="match status" value="1"/>
</dbReference>
<gene>
    <name evidence="7" type="ORF">SAMN04488082_102237</name>
</gene>
<dbReference type="RefSeq" id="WP_092372703.1">
    <property type="nucleotide sequence ID" value="NZ_FORX01000002.1"/>
</dbReference>
<dbReference type="Gene3D" id="3.40.50.300">
    <property type="entry name" value="P-loop containing nucleotide triphosphate hydrolases"/>
    <property type="match status" value="1"/>
</dbReference>
<evidence type="ECO:0000259" key="5">
    <source>
        <dbReference type="PROSITE" id="PS50045"/>
    </source>
</evidence>
<dbReference type="PROSITE" id="PS00688">
    <property type="entry name" value="SIGMA54_INTERACT_3"/>
    <property type="match status" value="1"/>
</dbReference>
<dbReference type="PRINTS" id="PR01590">
    <property type="entry name" value="HTHFIS"/>
</dbReference>
<dbReference type="InterPro" id="IPR025662">
    <property type="entry name" value="Sigma_54_int_dom_ATP-bd_1"/>
</dbReference>
<dbReference type="GO" id="GO:0006355">
    <property type="term" value="P:regulation of DNA-templated transcription"/>
    <property type="evidence" value="ECO:0007669"/>
    <property type="project" value="InterPro"/>
</dbReference>
<name>A0A1I3Q955_9BACT</name>
<dbReference type="STRING" id="52560.SAMN04488082_102237"/>
<dbReference type="InterPro" id="IPR003593">
    <property type="entry name" value="AAA+_ATPase"/>
</dbReference>
<evidence type="ECO:0000256" key="4">
    <source>
        <dbReference type="ARBA" id="ARBA00023163"/>
    </source>
</evidence>
<organism evidence="7 8">
    <name type="scientific">Desulfomicrobium apsheronum</name>
    <dbReference type="NCBI Taxonomy" id="52560"/>
    <lineage>
        <taxon>Bacteria</taxon>
        <taxon>Pseudomonadati</taxon>
        <taxon>Thermodesulfobacteriota</taxon>
        <taxon>Desulfovibrionia</taxon>
        <taxon>Desulfovibrionales</taxon>
        <taxon>Desulfomicrobiaceae</taxon>
        <taxon>Desulfomicrobium</taxon>
    </lineage>
</organism>
<dbReference type="InterPro" id="IPR035965">
    <property type="entry name" value="PAS-like_dom_sf"/>
</dbReference>
<feature type="domain" description="Sigma-54 factor interaction" evidence="5">
    <location>
        <begin position="147"/>
        <end position="376"/>
    </location>
</feature>
<dbReference type="OrthoDB" id="9763792at2"/>
<dbReference type="PROSITE" id="PS00675">
    <property type="entry name" value="SIGMA54_INTERACT_1"/>
    <property type="match status" value="1"/>
</dbReference>
<dbReference type="EMBL" id="FORX01000002">
    <property type="protein sequence ID" value="SFJ29636.1"/>
    <property type="molecule type" value="Genomic_DNA"/>
</dbReference>
<dbReference type="SMART" id="SM00382">
    <property type="entry name" value="AAA"/>
    <property type="match status" value="1"/>
</dbReference>
<dbReference type="InterPro" id="IPR002197">
    <property type="entry name" value="HTH_Fis"/>
</dbReference>
<dbReference type="PANTHER" id="PTHR32071">
    <property type="entry name" value="TRANSCRIPTIONAL REGULATORY PROTEIN"/>
    <property type="match status" value="1"/>
</dbReference>
<dbReference type="Gene3D" id="1.10.8.60">
    <property type="match status" value="1"/>
</dbReference>
<dbReference type="Pfam" id="PF25601">
    <property type="entry name" value="AAA_lid_14"/>
    <property type="match status" value="1"/>
</dbReference>
<dbReference type="SUPFAM" id="SSF55785">
    <property type="entry name" value="PYP-like sensor domain (PAS domain)"/>
    <property type="match status" value="1"/>
</dbReference>
<proteinExistence type="predicted"/>
<evidence type="ECO:0000259" key="6">
    <source>
        <dbReference type="PROSITE" id="PS50112"/>
    </source>
</evidence>
<dbReference type="InterPro" id="IPR000014">
    <property type="entry name" value="PAS"/>
</dbReference>
<dbReference type="Gene3D" id="3.30.450.20">
    <property type="entry name" value="PAS domain"/>
    <property type="match status" value="1"/>
</dbReference>
<dbReference type="CDD" id="cd00130">
    <property type="entry name" value="PAS"/>
    <property type="match status" value="1"/>
</dbReference>
<keyword evidence="8" id="KW-1185">Reference proteome</keyword>
<dbReference type="Pfam" id="PF02954">
    <property type="entry name" value="HTH_8"/>
    <property type="match status" value="1"/>
</dbReference>
<keyword evidence="2" id="KW-0067">ATP-binding</keyword>
<protein>
    <submittedName>
        <fullName evidence="7">PAS domain S-box-containing protein</fullName>
    </submittedName>
</protein>
<keyword evidence="4" id="KW-0804">Transcription</keyword>
<dbReference type="SUPFAM" id="SSF52540">
    <property type="entry name" value="P-loop containing nucleoside triphosphate hydrolases"/>
    <property type="match status" value="1"/>
</dbReference>
<dbReference type="Gene3D" id="1.10.10.60">
    <property type="entry name" value="Homeodomain-like"/>
    <property type="match status" value="1"/>
</dbReference>
<dbReference type="InterPro" id="IPR002078">
    <property type="entry name" value="Sigma_54_int"/>
</dbReference>
<evidence type="ECO:0000313" key="8">
    <source>
        <dbReference type="Proteomes" id="UP000198635"/>
    </source>
</evidence>
<dbReference type="PROSITE" id="PS50112">
    <property type="entry name" value="PAS"/>
    <property type="match status" value="1"/>
</dbReference>
<dbReference type="AlphaFoldDB" id="A0A1I3Q955"/>